<dbReference type="GO" id="GO:0000981">
    <property type="term" value="F:DNA-binding transcription factor activity, RNA polymerase II-specific"/>
    <property type="evidence" value="ECO:0007669"/>
    <property type="project" value="TreeGrafter"/>
</dbReference>
<evidence type="ECO:0000256" key="2">
    <source>
        <dbReference type="ARBA" id="ARBA00022737"/>
    </source>
</evidence>
<evidence type="ECO:0000313" key="11">
    <source>
        <dbReference type="Proteomes" id="UP000658997"/>
    </source>
</evidence>
<dbReference type="AlphaFoldDB" id="A0A1K0G5V7"/>
<organism evidence="8 10">
    <name type="scientific">Ustilago bromivora</name>
    <dbReference type="NCBI Taxonomy" id="307758"/>
    <lineage>
        <taxon>Eukaryota</taxon>
        <taxon>Fungi</taxon>
        <taxon>Dikarya</taxon>
        <taxon>Basidiomycota</taxon>
        <taxon>Ustilaginomycotina</taxon>
        <taxon>Ustilaginomycetes</taxon>
        <taxon>Ustilaginales</taxon>
        <taxon>Ustilaginaceae</taxon>
        <taxon>Ustilago</taxon>
    </lineage>
</organism>
<reference evidence="8" key="2">
    <citation type="submission" date="2016-04" db="EMBL/GenBank/DDBJ databases">
        <authorList>
            <person name="Evans L.H."/>
            <person name="Alamgir A."/>
            <person name="Owens N."/>
            <person name="Weber N.D."/>
            <person name="Virtaneva K."/>
            <person name="Barbian K."/>
            <person name="Babar A."/>
            <person name="Rosenke K."/>
        </authorList>
    </citation>
    <scope>NUCLEOTIDE SEQUENCE</scope>
    <source>
        <strain evidence="8">UB2112</strain>
    </source>
</reference>
<keyword evidence="2" id="KW-0677">Repeat</keyword>
<evidence type="ECO:0000256" key="6">
    <source>
        <dbReference type="SAM" id="MobiDB-lite"/>
    </source>
</evidence>
<evidence type="ECO:0000256" key="4">
    <source>
        <dbReference type="ARBA" id="ARBA00023163"/>
    </source>
</evidence>
<evidence type="ECO:0000259" key="7">
    <source>
        <dbReference type="PROSITE" id="PS50112"/>
    </source>
</evidence>
<dbReference type="InterPro" id="IPR013767">
    <property type="entry name" value="PAS_fold"/>
</dbReference>
<evidence type="ECO:0000256" key="1">
    <source>
        <dbReference type="ARBA" id="ARBA00004123"/>
    </source>
</evidence>
<protein>
    <submittedName>
        <fullName evidence="8">Related to white collar 1 protein</fullName>
    </submittedName>
</protein>
<dbReference type="Proteomes" id="UP000179920">
    <property type="component" value="Chromosome IX"/>
</dbReference>
<dbReference type="CDD" id="cd00130">
    <property type="entry name" value="PAS"/>
    <property type="match status" value="1"/>
</dbReference>
<keyword evidence="3" id="KW-0805">Transcription regulation</keyword>
<name>A0A1K0G5V7_9BASI</name>
<dbReference type="EMBL" id="LT558125">
    <property type="protein sequence ID" value="SAM82880.1"/>
    <property type="molecule type" value="Genomic_DNA"/>
</dbReference>
<dbReference type="PANTHER" id="PTHR23043">
    <property type="entry name" value="HYPOXIA-INDUCIBLE FACTOR 1 ALPHA"/>
    <property type="match status" value="1"/>
</dbReference>
<dbReference type="GO" id="GO:0005634">
    <property type="term" value="C:nucleus"/>
    <property type="evidence" value="ECO:0007669"/>
    <property type="project" value="UniProtKB-SubCell"/>
</dbReference>
<evidence type="ECO:0000256" key="3">
    <source>
        <dbReference type="ARBA" id="ARBA00023015"/>
    </source>
</evidence>
<dbReference type="EMBL" id="ULHB01000067">
    <property type="protein sequence ID" value="SYW80248.1"/>
    <property type="molecule type" value="Genomic_DNA"/>
</dbReference>
<dbReference type="OrthoDB" id="447251at2759"/>
<reference evidence="10" key="1">
    <citation type="submission" date="2016-04" db="EMBL/GenBank/DDBJ databases">
        <authorList>
            <person name="Guldener U."/>
            <person name="Guldener U."/>
        </authorList>
    </citation>
    <scope>NUCLEOTIDE SEQUENCE [LARGE SCALE GENOMIC DNA]</scope>
    <source>
        <strain evidence="10">UB2112</strain>
    </source>
</reference>
<feature type="region of interest" description="Disordered" evidence="6">
    <location>
        <begin position="302"/>
        <end position="345"/>
    </location>
</feature>
<keyword evidence="11" id="KW-1185">Reference proteome</keyword>
<evidence type="ECO:0000313" key="10">
    <source>
        <dbReference type="Proteomes" id="UP000179920"/>
    </source>
</evidence>
<dbReference type="Proteomes" id="UP000658997">
    <property type="component" value="Unassembled WGS sequence"/>
</dbReference>
<accession>A0A1K0G5V7</accession>
<comment type="subcellular location">
    <subcellularLocation>
        <location evidence="1">Nucleus</location>
    </subcellularLocation>
</comment>
<gene>
    <name evidence="9" type="ORF">UBRO2_03516</name>
    <name evidence="8" type="ORF">UBRO_03411</name>
</gene>
<keyword evidence="5" id="KW-0539">Nucleus</keyword>
<reference evidence="9" key="3">
    <citation type="submission" date="2018-08" db="EMBL/GenBank/DDBJ databases">
        <authorList>
            <person name="Guldener U."/>
        </authorList>
    </citation>
    <scope>NUCLEOTIDE SEQUENCE</scope>
    <source>
        <strain evidence="9">UB2</strain>
    </source>
</reference>
<dbReference type="SUPFAM" id="SSF55785">
    <property type="entry name" value="PYP-like sensor domain (PAS domain)"/>
    <property type="match status" value="1"/>
</dbReference>
<dbReference type="InterPro" id="IPR000014">
    <property type="entry name" value="PAS"/>
</dbReference>
<dbReference type="GO" id="GO:0000977">
    <property type="term" value="F:RNA polymerase II transcription regulatory region sequence-specific DNA binding"/>
    <property type="evidence" value="ECO:0007669"/>
    <property type="project" value="TreeGrafter"/>
</dbReference>
<dbReference type="InterPro" id="IPR035965">
    <property type="entry name" value="PAS-like_dom_sf"/>
</dbReference>
<evidence type="ECO:0000313" key="9">
    <source>
        <dbReference type="EMBL" id="SYW80248.1"/>
    </source>
</evidence>
<dbReference type="Gene3D" id="3.30.450.20">
    <property type="entry name" value="PAS domain"/>
    <property type="match status" value="1"/>
</dbReference>
<dbReference type="PROSITE" id="PS50112">
    <property type="entry name" value="PAS"/>
    <property type="match status" value="1"/>
</dbReference>
<feature type="region of interest" description="Disordered" evidence="6">
    <location>
        <begin position="614"/>
        <end position="655"/>
    </location>
</feature>
<evidence type="ECO:0000256" key="5">
    <source>
        <dbReference type="ARBA" id="ARBA00023242"/>
    </source>
</evidence>
<feature type="compositionally biased region" description="Low complexity" evidence="6">
    <location>
        <begin position="638"/>
        <end position="648"/>
    </location>
</feature>
<dbReference type="SMART" id="SM00091">
    <property type="entry name" value="PAS"/>
    <property type="match status" value="1"/>
</dbReference>
<evidence type="ECO:0000313" key="8">
    <source>
        <dbReference type="EMBL" id="SAM82880.1"/>
    </source>
</evidence>
<proteinExistence type="predicted"/>
<feature type="domain" description="PAS" evidence="7">
    <location>
        <begin position="367"/>
        <end position="430"/>
    </location>
</feature>
<dbReference type="PANTHER" id="PTHR23043:SF17">
    <property type="entry name" value="PROTEIN SIMILAR"/>
    <property type="match status" value="1"/>
</dbReference>
<sequence length="717" mass="76916">MSATPTMQTNWADVSTLDLDTEKMLNNFLADSANPHTRDGAINAAMQSNNNFAGAWPGHDQCSLSASAPFFGLSPSTAMGVSPDLAGFYQDQADLSKPSNSWSLPSDYAPNVPTPTSTLSSMYCSLSDAMPPSLSNDGSYTASDAQSMQCDMVHPLGTIPPSSVPFDYMLEFNDQKVLGSTPQLSPASLMSRPSPCVANNTLDGYHSNIASDHAHHLADLVKTSTILNAGHPGPRSMATSLSRSVLNVESVGRPDASLNAQIKGLTIQQRRRLNYMNRSSTGAHAAVNDSHITPTAQPAVNGRLRQNSAPDPILPPLGSSPEMPNTPLQRQRRPHRSSISSTADTPLSQCAGLPAVADDAICWSDAIVNNSHDLVFVLSLKGTVLYMSPSVQRILGFHPEEVIGRPLVDFSHPADIGPFSRELKEAITLPNGDDEGSDAENTTAVKVNRRVDLIMRMACKDGTFSLIATTGRVSVDPPKHRKVVVCSGRPHSVPMLPWNDVRQDFLTSELSAWLKISHNGIFLGATGPIQQILGIEDINLLGCHVRDLPMVTSSSDLLDALRSGRCISVQDHYEAPNSAQKKPVRLTVYPWTSNGRSNAVSFVHVQQQAASALAEQGSAAQQPTLAKRKMSDHEQQESQEGSGSLSGSAMQTNGTSLPIMTASDAANTVFSELTGFYCGSWLIEMQKLHNANRRLRHELTALRKRSAPTATATAAAC</sequence>
<keyword evidence="4" id="KW-0804">Transcription</keyword>
<dbReference type="NCBIfam" id="TIGR00229">
    <property type="entry name" value="sensory_box"/>
    <property type="match status" value="1"/>
</dbReference>
<dbReference type="Pfam" id="PF00989">
    <property type="entry name" value="PAS"/>
    <property type="match status" value="1"/>
</dbReference>